<comment type="caution">
    <text evidence="10">The sequence shown here is derived from an EMBL/GenBank/DDBJ whole genome shotgun (WGS) entry which is preliminary data.</text>
</comment>
<dbReference type="Proteomes" id="UP001174909">
    <property type="component" value="Unassembled WGS sequence"/>
</dbReference>
<feature type="binding site" evidence="8">
    <location>
        <position position="1"/>
    </location>
    <ligand>
        <name>S-adenosyl-L-methionine</name>
        <dbReference type="ChEBI" id="CHEBI:59789"/>
    </ligand>
</feature>
<evidence type="ECO:0000256" key="1">
    <source>
        <dbReference type="ARBA" id="ARBA00022603"/>
    </source>
</evidence>
<feature type="binding site" evidence="8">
    <location>
        <position position="74"/>
    </location>
    <ligand>
        <name>S-adenosyl-L-methionine</name>
        <dbReference type="ChEBI" id="CHEBI:59789"/>
    </ligand>
</feature>
<evidence type="ECO:0000259" key="9">
    <source>
        <dbReference type="SMART" id="SM00650"/>
    </source>
</evidence>
<proteinExistence type="inferred from homology"/>
<keyword evidence="5 10" id="KW-0418">Kinase</keyword>
<name>A0AA35XDN3_GEOBA</name>
<dbReference type="InterPro" id="IPR014721">
    <property type="entry name" value="Ribsml_uS5_D2-typ_fold_subgr"/>
</dbReference>
<dbReference type="PROSITE" id="PS51689">
    <property type="entry name" value="SAM_RNA_A_N6_MT"/>
    <property type="match status" value="1"/>
</dbReference>
<dbReference type="InterPro" id="IPR004424">
    <property type="entry name" value="IspE"/>
</dbReference>
<keyword evidence="4" id="KW-0547">Nucleotide-binding</keyword>
<evidence type="ECO:0000256" key="7">
    <source>
        <dbReference type="ARBA" id="ARBA00022884"/>
    </source>
</evidence>
<evidence type="ECO:0000256" key="8">
    <source>
        <dbReference type="PROSITE-ProRule" id="PRU01026"/>
    </source>
</evidence>
<keyword evidence="1 8" id="KW-0489">Methyltransferase</keyword>
<protein>
    <submittedName>
        <fullName evidence="10">4-diphosphocytidyl-2-C-methyl-D-erythritol kinase</fullName>
    </submittedName>
</protein>
<accession>A0AA35XDN3</accession>
<dbReference type="GO" id="GO:0016114">
    <property type="term" value="P:terpenoid biosynthetic process"/>
    <property type="evidence" value="ECO:0007669"/>
    <property type="project" value="InterPro"/>
</dbReference>
<feature type="domain" description="Ribosomal RNA adenine methylase transferase N-terminal" evidence="9">
    <location>
        <begin position="2"/>
        <end position="157"/>
    </location>
</feature>
<evidence type="ECO:0000256" key="5">
    <source>
        <dbReference type="ARBA" id="ARBA00022777"/>
    </source>
</evidence>
<evidence type="ECO:0000256" key="6">
    <source>
        <dbReference type="ARBA" id="ARBA00022840"/>
    </source>
</evidence>
<sequence>MWCWRLAPAGAHLLAFFYPRLKRVISVELDERLAESLTAKLGNPPNLAVVQADARTVDLSQLIGNHTTYKVVANLPYYAANFIVRRFLECECPPTTMVLMVQREVAESMTAAPGGMTLLAVATQFYARTRLVCAVPPTAFRPSPKVSSAVVRLDLLDSPAVEVSSPDSFFHLTSFLPGQERSLLVKAFAKLNLCLEIMGRRSDGYHEVRTVMQAIDLEDEIEIATSDSLSVKCNDPALNDKENLAWRAAADLARKAGRLPTVSITIKKHIPVGMGLGGGSSDAAAVILALNEFWELDLPLASLVDVAAGLGSDVPFFLWAGAALASGRGDAVEPLPTKPGIGLTLVCPGIRLEAKTARLYSRLTRFHFSDGGLTRWLVQNLMSGLYSDELFHNAFESVAFEEFNGLQEVFDAVEAATGRRPHLTGAGPALFLMSSSQEEHARVIDALQPHGAKAYFVRTLGRNRTPSPVAFSESKNTHVFLSCGEN</sequence>
<comment type="caution">
    <text evidence="8">Lacks conserved residue(s) required for the propagation of feature annotation.</text>
</comment>
<dbReference type="HAMAP" id="MF_00061">
    <property type="entry name" value="IspE"/>
    <property type="match status" value="1"/>
</dbReference>
<dbReference type="SUPFAM" id="SSF55060">
    <property type="entry name" value="GHMP Kinase, C-terminal domain"/>
    <property type="match status" value="1"/>
</dbReference>
<comment type="similarity">
    <text evidence="8">Belongs to the class I-like SAM-binding methyltransferase superfamily. rRNA adenine N(6)-methyltransferase family.</text>
</comment>
<dbReference type="GO" id="GO:0050515">
    <property type="term" value="F:4-(cytidine 5'-diphospho)-2-C-methyl-D-erythritol kinase activity"/>
    <property type="evidence" value="ECO:0007669"/>
    <property type="project" value="InterPro"/>
</dbReference>
<dbReference type="EMBL" id="CASHTH010003665">
    <property type="protein sequence ID" value="CAI8047620.1"/>
    <property type="molecule type" value="Genomic_DNA"/>
</dbReference>
<evidence type="ECO:0000313" key="11">
    <source>
        <dbReference type="Proteomes" id="UP001174909"/>
    </source>
</evidence>
<keyword evidence="6" id="KW-0067">ATP-binding</keyword>
<evidence type="ECO:0000256" key="2">
    <source>
        <dbReference type="ARBA" id="ARBA00022679"/>
    </source>
</evidence>
<keyword evidence="3 8" id="KW-0949">S-adenosyl-L-methionine</keyword>
<dbReference type="Gene3D" id="3.30.230.10">
    <property type="match status" value="1"/>
</dbReference>
<dbReference type="InterPro" id="IPR020568">
    <property type="entry name" value="Ribosomal_Su5_D2-typ_SF"/>
</dbReference>
<dbReference type="InterPro" id="IPR001737">
    <property type="entry name" value="KsgA/Erm"/>
</dbReference>
<dbReference type="Pfam" id="PF00398">
    <property type="entry name" value="RrnaAD"/>
    <property type="match status" value="1"/>
</dbReference>
<reference evidence="10" key="1">
    <citation type="submission" date="2023-03" db="EMBL/GenBank/DDBJ databases">
        <authorList>
            <person name="Steffen K."/>
            <person name="Cardenas P."/>
        </authorList>
    </citation>
    <scope>NUCLEOTIDE SEQUENCE</scope>
</reference>
<gene>
    <name evidence="10" type="ORF">GBAR_LOCUS26334</name>
</gene>
<dbReference type="SUPFAM" id="SSF53335">
    <property type="entry name" value="S-adenosyl-L-methionine-dependent methyltransferases"/>
    <property type="match status" value="1"/>
</dbReference>
<feature type="binding site" evidence="8">
    <location>
        <position position="28"/>
    </location>
    <ligand>
        <name>S-adenosyl-L-methionine</name>
        <dbReference type="ChEBI" id="CHEBI:59789"/>
    </ligand>
</feature>
<organism evidence="10 11">
    <name type="scientific">Geodia barretti</name>
    <name type="common">Barrett's horny sponge</name>
    <dbReference type="NCBI Taxonomy" id="519541"/>
    <lineage>
        <taxon>Eukaryota</taxon>
        <taxon>Metazoa</taxon>
        <taxon>Porifera</taxon>
        <taxon>Demospongiae</taxon>
        <taxon>Heteroscleromorpha</taxon>
        <taxon>Tetractinellida</taxon>
        <taxon>Astrophorina</taxon>
        <taxon>Geodiidae</taxon>
        <taxon>Geodia</taxon>
    </lineage>
</organism>
<evidence type="ECO:0000256" key="3">
    <source>
        <dbReference type="ARBA" id="ARBA00022691"/>
    </source>
</evidence>
<dbReference type="GO" id="GO:0005524">
    <property type="term" value="F:ATP binding"/>
    <property type="evidence" value="ECO:0007669"/>
    <property type="project" value="UniProtKB-KW"/>
</dbReference>
<dbReference type="Gene3D" id="3.40.50.150">
    <property type="entry name" value="Vaccinia Virus protein VP39"/>
    <property type="match status" value="1"/>
</dbReference>
<keyword evidence="11" id="KW-1185">Reference proteome</keyword>
<dbReference type="GO" id="GO:0000179">
    <property type="term" value="F:rRNA (adenine-N6,N6-)-dimethyltransferase activity"/>
    <property type="evidence" value="ECO:0007669"/>
    <property type="project" value="UniProtKB-UniRule"/>
</dbReference>
<dbReference type="PANTHER" id="PTHR43527:SF2">
    <property type="entry name" value="4-DIPHOSPHOCYTIDYL-2-C-METHYL-D-ERYTHRITOL KINASE, CHLOROPLASTIC"/>
    <property type="match status" value="1"/>
</dbReference>
<dbReference type="Gene3D" id="3.30.70.890">
    <property type="entry name" value="GHMP kinase, C-terminal domain"/>
    <property type="match status" value="1"/>
</dbReference>
<dbReference type="InterPro" id="IPR006204">
    <property type="entry name" value="GHMP_kinase_N_dom"/>
</dbReference>
<dbReference type="InterPro" id="IPR036554">
    <property type="entry name" value="GHMP_kinase_C_sf"/>
</dbReference>
<dbReference type="AlphaFoldDB" id="A0AA35XDN3"/>
<keyword evidence="2 8" id="KW-0808">Transferase</keyword>
<dbReference type="InterPro" id="IPR020598">
    <property type="entry name" value="rRNA_Ade_methylase_Trfase_N"/>
</dbReference>
<dbReference type="SMART" id="SM00650">
    <property type="entry name" value="rADc"/>
    <property type="match status" value="1"/>
</dbReference>
<dbReference type="SUPFAM" id="SSF54211">
    <property type="entry name" value="Ribosomal protein S5 domain 2-like"/>
    <property type="match status" value="1"/>
</dbReference>
<dbReference type="InterPro" id="IPR029063">
    <property type="entry name" value="SAM-dependent_MTases_sf"/>
</dbReference>
<dbReference type="NCBIfam" id="TIGR00154">
    <property type="entry name" value="ispE"/>
    <property type="match status" value="1"/>
</dbReference>
<dbReference type="PANTHER" id="PTHR43527">
    <property type="entry name" value="4-DIPHOSPHOCYTIDYL-2-C-METHYL-D-ERYTHRITOL KINASE, CHLOROPLASTIC"/>
    <property type="match status" value="1"/>
</dbReference>
<dbReference type="Pfam" id="PF00288">
    <property type="entry name" value="GHMP_kinases_N"/>
    <property type="match status" value="1"/>
</dbReference>
<evidence type="ECO:0000313" key="10">
    <source>
        <dbReference type="EMBL" id="CAI8047620.1"/>
    </source>
</evidence>
<evidence type="ECO:0000256" key="4">
    <source>
        <dbReference type="ARBA" id="ARBA00022741"/>
    </source>
</evidence>
<dbReference type="GO" id="GO:0003723">
    <property type="term" value="F:RNA binding"/>
    <property type="evidence" value="ECO:0007669"/>
    <property type="project" value="UniProtKB-UniRule"/>
</dbReference>
<keyword evidence="7 8" id="KW-0694">RNA-binding</keyword>
<feature type="binding site" evidence="8">
    <location>
        <position position="53"/>
    </location>
    <ligand>
        <name>S-adenosyl-L-methionine</name>
        <dbReference type="ChEBI" id="CHEBI:59789"/>
    </ligand>
</feature>